<keyword evidence="1" id="KW-0732">Signal</keyword>
<feature type="signal peptide" evidence="1">
    <location>
        <begin position="1"/>
        <end position="34"/>
    </location>
</feature>
<evidence type="ECO:0000313" key="4">
    <source>
        <dbReference type="Proteomes" id="UP000648801"/>
    </source>
</evidence>
<feature type="domain" description="DUF4440" evidence="2">
    <location>
        <begin position="41"/>
        <end position="146"/>
    </location>
</feature>
<dbReference type="InterPro" id="IPR032710">
    <property type="entry name" value="NTF2-like_dom_sf"/>
</dbReference>
<reference evidence="3" key="1">
    <citation type="journal article" date="2014" name="Int. J. Syst. Evol. Microbiol.">
        <title>Complete genome sequence of Corynebacterium casei LMG S-19264T (=DSM 44701T), isolated from a smear-ripened cheese.</title>
        <authorList>
            <consortium name="US DOE Joint Genome Institute (JGI-PGF)"/>
            <person name="Walter F."/>
            <person name="Albersmeier A."/>
            <person name="Kalinowski J."/>
            <person name="Ruckert C."/>
        </authorList>
    </citation>
    <scope>NUCLEOTIDE SEQUENCE</scope>
    <source>
        <strain evidence="3">CGMCC 1.15447</strain>
    </source>
</reference>
<reference evidence="3" key="2">
    <citation type="submission" date="2020-09" db="EMBL/GenBank/DDBJ databases">
        <authorList>
            <person name="Sun Q."/>
            <person name="Zhou Y."/>
        </authorList>
    </citation>
    <scope>NUCLEOTIDE SEQUENCE</scope>
    <source>
        <strain evidence="3">CGMCC 1.15447</strain>
    </source>
</reference>
<dbReference type="Gene3D" id="3.10.450.50">
    <property type="match status" value="1"/>
</dbReference>
<proteinExistence type="predicted"/>
<protein>
    <recommendedName>
        <fullName evidence="2">DUF4440 domain-containing protein</fullName>
    </recommendedName>
</protein>
<evidence type="ECO:0000313" key="3">
    <source>
        <dbReference type="EMBL" id="GGA74439.1"/>
    </source>
</evidence>
<dbReference type="SUPFAM" id="SSF54427">
    <property type="entry name" value="NTF2-like"/>
    <property type="match status" value="1"/>
</dbReference>
<sequence>MHKKYGEGVRTRYNPPMRILALLLVLTAAAQAQAPEPVEVVHLEQHLWKAMAEENFASVRKLFTPDFVEVDSHIAALDTLLITLQQCKLTDYELHDLQVRILGPDAAMTAYHAVATFDCGTEAKPDLHHFDTNDTTTWVRRSGTWLVQAHTETPAKP</sequence>
<dbReference type="EMBL" id="BMJB01000002">
    <property type="protein sequence ID" value="GGA74439.1"/>
    <property type="molecule type" value="Genomic_DNA"/>
</dbReference>
<organism evidence="3 4">
    <name type="scientific">Edaphobacter acidisoli</name>
    <dbReference type="NCBI Taxonomy" id="2040573"/>
    <lineage>
        <taxon>Bacteria</taxon>
        <taxon>Pseudomonadati</taxon>
        <taxon>Acidobacteriota</taxon>
        <taxon>Terriglobia</taxon>
        <taxon>Terriglobales</taxon>
        <taxon>Acidobacteriaceae</taxon>
        <taxon>Edaphobacter</taxon>
    </lineage>
</organism>
<evidence type="ECO:0000256" key="1">
    <source>
        <dbReference type="SAM" id="SignalP"/>
    </source>
</evidence>
<dbReference type="Pfam" id="PF14534">
    <property type="entry name" value="DUF4440"/>
    <property type="match status" value="1"/>
</dbReference>
<dbReference type="Proteomes" id="UP000648801">
    <property type="component" value="Unassembled WGS sequence"/>
</dbReference>
<evidence type="ECO:0000259" key="2">
    <source>
        <dbReference type="Pfam" id="PF14534"/>
    </source>
</evidence>
<accession>A0A916RZD8</accession>
<dbReference type="AlphaFoldDB" id="A0A916RZD8"/>
<name>A0A916RZD8_9BACT</name>
<gene>
    <name evidence="3" type="ORF">GCM10011507_27320</name>
</gene>
<feature type="chain" id="PRO_5038032044" description="DUF4440 domain-containing protein" evidence="1">
    <location>
        <begin position="35"/>
        <end position="157"/>
    </location>
</feature>
<keyword evidence="4" id="KW-1185">Reference proteome</keyword>
<dbReference type="InterPro" id="IPR027843">
    <property type="entry name" value="DUF4440"/>
</dbReference>
<comment type="caution">
    <text evidence="3">The sequence shown here is derived from an EMBL/GenBank/DDBJ whole genome shotgun (WGS) entry which is preliminary data.</text>
</comment>